<feature type="region of interest" description="Disordered" evidence="1">
    <location>
        <begin position="26"/>
        <end position="73"/>
    </location>
</feature>
<proteinExistence type="predicted"/>
<name>A0A397SBM3_9GLOM</name>
<sequence length="194" mass="22856">MRELVLEDITDTPVIPNPNNSLFIQSPLPPDNSNFEPVPFTLTESKRRTKKTQQKKDKYEKKLNDRKRQQQEATECQLAHKRLKLHIKHLFTYKRPPLISLHNASVGHSKRKDFLQEINDEFTDTLRLHFNFRLDNAFNLAEVQITTFTDWQNNFHAYMTNSPVITFVPRTTRTNRKWMNSTLAAPPTLEVILQ</sequence>
<comment type="caution">
    <text evidence="2">The sequence shown here is derived from an EMBL/GenBank/DDBJ whole genome shotgun (WGS) entry which is preliminary data.</text>
</comment>
<keyword evidence="3" id="KW-1185">Reference proteome</keyword>
<accession>A0A397SBM3</accession>
<dbReference type="EMBL" id="QKYT01000685">
    <property type="protein sequence ID" value="RIA82249.1"/>
    <property type="molecule type" value="Genomic_DNA"/>
</dbReference>
<gene>
    <name evidence="2" type="ORF">C1645_743913</name>
</gene>
<protein>
    <submittedName>
        <fullName evidence="2">Uncharacterized protein</fullName>
    </submittedName>
</protein>
<organism evidence="2 3">
    <name type="scientific">Glomus cerebriforme</name>
    <dbReference type="NCBI Taxonomy" id="658196"/>
    <lineage>
        <taxon>Eukaryota</taxon>
        <taxon>Fungi</taxon>
        <taxon>Fungi incertae sedis</taxon>
        <taxon>Mucoromycota</taxon>
        <taxon>Glomeromycotina</taxon>
        <taxon>Glomeromycetes</taxon>
        <taxon>Glomerales</taxon>
        <taxon>Glomeraceae</taxon>
        <taxon>Glomus</taxon>
    </lineage>
</organism>
<reference evidence="2 3" key="1">
    <citation type="submission" date="2018-06" db="EMBL/GenBank/DDBJ databases">
        <title>Comparative genomics reveals the genomic features of Rhizophagus irregularis, R. cerebriforme, R. diaphanum and Gigaspora rosea, and their symbiotic lifestyle signature.</title>
        <authorList>
            <person name="Morin E."/>
            <person name="San Clemente H."/>
            <person name="Chen E.C.H."/>
            <person name="De La Providencia I."/>
            <person name="Hainaut M."/>
            <person name="Kuo A."/>
            <person name="Kohler A."/>
            <person name="Murat C."/>
            <person name="Tang N."/>
            <person name="Roy S."/>
            <person name="Loubradou J."/>
            <person name="Henrissat B."/>
            <person name="Grigoriev I.V."/>
            <person name="Corradi N."/>
            <person name="Roux C."/>
            <person name="Martin F.M."/>
        </authorList>
    </citation>
    <scope>NUCLEOTIDE SEQUENCE [LARGE SCALE GENOMIC DNA]</scope>
    <source>
        <strain evidence="2 3">DAOM 227022</strain>
    </source>
</reference>
<feature type="compositionally biased region" description="Basic and acidic residues" evidence="1">
    <location>
        <begin position="54"/>
        <end position="70"/>
    </location>
</feature>
<evidence type="ECO:0000256" key="1">
    <source>
        <dbReference type="SAM" id="MobiDB-lite"/>
    </source>
</evidence>
<evidence type="ECO:0000313" key="3">
    <source>
        <dbReference type="Proteomes" id="UP000265703"/>
    </source>
</evidence>
<dbReference type="Proteomes" id="UP000265703">
    <property type="component" value="Unassembled WGS sequence"/>
</dbReference>
<dbReference type="AlphaFoldDB" id="A0A397SBM3"/>
<evidence type="ECO:0000313" key="2">
    <source>
        <dbReference type="EMBL" id="RIA82249.1"/>
    </source>
</evidence>